<evidence type="ECO:0000256" key="2">
    <source>
        <dbReference type="SAM" id="Phobius"/>
    </source>
</evidence>
<dbReference type="InterPro" id="IPR011009">
    <property type="entry name" value="Kinase-like_dom_sf"/>
</dbReference>
<keyword evidence="2" id="KW-0812">Transmembrane</keyword>
<dbReference type="GO" id="GO:0004672">
    <property type="term" value="F:protein kinase activity"/>
    <property type="evidence" value="ECO:0007669"/>
    <property type="project" value="InterPro"/>
</dbReference>
<protein>
    <submittedName>
        <fullName evidence="4">Putative unusual protein kinase</fullName>
    </submittedName>
</protein>
<keyword evidence="4" id="KW-0418">Kinase</keyword>
<dbReference type="GO" id="GO:0005524">
    <property type="term" value="F:ATP binding"/>
    <property type="evidence" value="ECO:0007669"/>
    <property type="project" value="InterPro"/>
</dbReference>
<proteinExistence type="inferred from homology"/>
<dbReference type="PROSITE" id="PS50011">
    <property type="entry name" value="PROTEIN_KINASE_DOM"/>
    <property type="match status" value="1"/>
</dbReference>
<dbReference type="PATRIC" id="fig|1666911.3.peg.3777"/>
<keyword evidence="4" id="KW-0808">Transferase</keyword>
<dbReference type="PANTHER" id="PTHR10566">
    <property type="entry name" value="CHAPERONE-ACTIVITY OF BC1 COMPLEX CABC1 -RELATED"/>
    <property type="match status" value="1"/>
</dbReference>
<evidence type="ECO:0000259" key="3">
    <source>
        <dbReference type="PROSITE" id="PS50011"/>
    </source>
</evidence>
<gene>
    <name evidence="4" type="ORF">HLUCCA11_07390</name>
</gene>
<feature type="transmembrane region" description="Helical" evidence="2">
    <location>
        <begin position="544"/>
        <end position="564"/>
    </location>
</feature>
<evidence type="ECO:0000313" key="5">
    <source>
        <dbReference type="Proteomes" id="UP000050465"/>
    </source>
</evidence>
<organism evidence="4 5">
    <name type="scientific">Phormidesmis priestleyi Ana</name>
    <dbReference type="NCBI Taxonomy" id="1666911"/>
    <lineage>
        <taxon>Bacteria</taxon>
        <taxon>Bacillati</taxon>
        <taxon>Cyanobacteriota</taxon>
        <taxon>Cyanophyceae</taxon>
        <taxon>Leptolyngbyales</taxon>
        <taxon>Leptolyngbyaceae</taxon>
        <taxon>Phormidesmis</taxon>
    </lineage>
</organism>
<dbReference type="AlphaFoldDB" id="A0A0P7YXR4"/>
<dbReference type="InterPro" id="IPR050154">
    <property type="entry name" value="UbiB_kinase"/>
</dbReference>
<dbReference type="InterPro" id="IPR000719">
    <property type="entry name" value="Prot_kinase_dom"/>
</dbReference>
<dbReference type="PANTHER" id="PTHR10566:SF113">
    <property type="entry name" value="PROTEIN ACTIVITY OF BC1 COMPLEX KINASE 7, CHLOROPLASTIC"/>
    <property type="match status" value="1"/>
</dbReference>
<name>A0A0P7YXR4_9CYAN</name>
<dbReference type="Pfam" id="PF03109">
    <property type="entry name" value="ABC1"/>
    <property type="match status" value="1"/>
</dbReference>
<keyword evidence="2" id="KW-0472">Membrane</keyword>
<reference evidence="4 5" key="1">
    <citation type="submission" date="2015-09" db="EMBL/GenBank/DDBJ databases">
        <title>Identification and resolution of microdiversity through metagenomic sequencing of parallel consortia.</title>
        <authorList>
            <person name="Nelson W.C."/>
            <person name="Romine M.F."/>
            <person name="Lindemann S.R."/>
        </authorList>
    </citation>
    <scope>NUCLEOTIDE SEQUENCE [LARGE SCALE GENOMIC DNA]</scope>
    <source>
        <strain evidence="4">Ana</strain>
    </source>
</reference>
<dbReference type="SUPFAM" id="SSF56112">
    <property type="entry name" value="Protein kinase-like (PK-like)"/>
    <property type="match status" value="1"/>
</dbReference>
<evidence type="ECO:0000256" key="1">
    <source>
        <dbReference type="ARBA" id="ARBA00009670"/>
    </source>
</evidence>
<keyword evidence="2" id="KW-1133">Transmembrane helix</keyword>
<feature type="domain" description="Protein kinase" evidence="3">
    <location>
        <begin position="119"/>
        <end position="474"/>
    </location>
</feature>
<comment type="caution">
    <text evidence="4">The sequence shown here is derived from an EMBL/GenBank/DDBJ whole genome shotgun (WGS) entry which is preliminary data.</text>
</comment>
<evidence type="ECO:0000313" key="4">
    <source>
        <dbReference type="EMBL" id="KPQ36025.1"/>
    </source>
</evidence>
<dbReference type="EMBL" id="LJZR01000008">
    <property type="protein sequence ID" value="KPQ36025.1"/>
    <property type="molecule type" value="Genomic_DNA"/>
</dbReference>
<comment type="similarity">
    <text evidence="1">Belongs to the protein kinase superfamily. ADCK protein kinase family.</text>
</comment>
<feature type="transmembrane region" description="Helical" evidence="2">
    <location>
        <begin position="520"/>
        <end position="538"/>
    </location>
</feature>
<dbReference type="CDD" id="cd05121">
    <property type="entry name" value="ABC1_ADCK3-like"/>
    <property type="match status" value="1"/>
</dbReference>
<accession>A0A0P7YXR4</accession>
<sequence length="573" mass="64017">MPRSPIPPMLTPNLIGRQREIVEVFLKNGWDYMRRLLTGSAPDEPDLPPPAVLCNILIELGPVYVKLGQLLSTRPDLLSPAYIEALSGLQSTVPAVPGPQIEGYIRQHMVRSPEAVFTEIDYEAIAAGSIGQTHRARLKNGQAVAVKVLRPGIEKQVERDMALIKDIAKLVSATQFGQRYNITELADEFKTALTAELDFTTEARYTDELRQNMLESDWIDAERLTVPQILWPLTNSKILVMEWLNGKPLLEAQLSQPATNLPILKDIAPNIPPDWSQGPPIDQRGEITSLLFRAFLWQYFVTGFFHADPHPGNIFYLDDGRVALLDCGMMGRIDPQTRETLTELVLAIVSSDAKRCAQLTLKITEPLKPINLVRLESDYSRLLGRYYGLTLDRFNTAEAFSAVIQTGIRNHLRWPANIGLFTKSLANLEGAARQFNPEVNLMDEIKPLMVDLFQKQLAGDAPLQMLLRTGLEFRNLSLSAPRQFGFLLDRLSDETLQWNLNIQGLDSVQRSIERAANRRAFSTVVAALIIGAAIVTTSQTTVQLQSLSTLLFAAASFLGLWLIVSISRSGRWK</sequence>
<dbReference type="STRING" id="1666911.HLUCCA11_07390"/>
<dbReference type="Proteomes" id="UP000050465">
    <property type="component" value="Unassembled WGS sequence"/>
</dbReference>
<dbReference type="InterPro" id="IPR004147">
    <property type="entry name" value="ABC1_dom"/>
</dbReference>